<dbReference type="CDD" id="cd06222">
    <property type="entry name" value="RNase_H_like"/>
    <property type="match status" value="1"/>
</dbReference>
<dbReference type="InterPro" id="IPR036397">
    <property type="entry name" value="RNaseH_sf"/>
</dbReference>
<dbReference type="PROSITE" id="PS50879">
    <property type="entry name" value="RNASE_H_1"/>
    <property type="match status" value="1"/>
</dbReference>
<reference evidence="1 2" key="1">
    <citation type="journal article" date="2024" name="G3 (Bethesda)">
        <title>Genome assembly of Hibiscus sabdariffa L. provides insights into metabolisms of medicinal natural products.</title>
        <authorList>
            <person name="Kim T."/>
        </authorList>
    </citation>
    <scope>NUCLEOTIDE SEQUENCE [LARGE SCALE GENOMIC DNA]</scope>
    <source>
        <strain evidence="1">TK-2024</strain>
        <tissue evidence="1">Old leaves</tissue>
    </source>
</reference>
<gene>
    <name evidence="1" type="ORF">V6N12_073284</name>
</gene>
<dbReference type="InterPro" id="IPR053151">
    <property type="entry name" value="RNase_H-like"/>
</dbReference>
<dbReference type="Proteomes" id="UP001472677">
    <property type="component" value="Unassembled WGS sequence"/>
</dbReference>
<evidence type="ECO:0000313" key="2">
    <source>
        <dbReference type="Proteomes" id="UP001472677"/>
    </source>
</evidence>
<keyword evidence="2" id="KW-1185">Reference proteome</keyword>
<dbReference type="InterPro" id="IPR002156">
    <property type="entry name" value="RNaseH_domain"/>
</dbReference>
<dbReference type="Gene3D" id="3.30.420.10">
    <property type="entry name" value="Ribonuclease H-like superfamily/Ribonuclease H"/>
    <property type="match status" value="1"/>
</dbReference>
<dbReference type="SUPFAM" id="SSF53098">
    <property type="entry name" value="Ribonuclease H-like"/>
    <property type="match status" value="1"/>
</dbReference>
<dbReference type="InterPro" id="IPR044730">
    <property type="entry name" value="RNase_H-like_dom_plant"/>
</dbReference>
<evidence type="ECO:0000313" key="1">
    <source>
        <dbReference type="EMBL" id="KAK8488147.1"/>
    </source>
</evidence>
<protein>
    <submittedName>
        <fullName evidence="1">Uncharacterized protein</fullName>
    </submittedName>
</protein>
<comment type="caution">
    <text evidence="1">The sequence shown here is derived from an EMBL/GenBank/DDBJ whole genome shotgun (WGS) entry which is preliminary data.</text>
</comment>
<dbReference type="PANTHER" id="PTHR47723">
    <property type="entry name" value="OS05G0353850 PROTEIN"/>
    <property type="match status" value="1"/>
</dbReference>
<accession>A0ABR2A623</accession>
<organism evidence="1 2">
    <name type="scientific">Hibiscus sabdariffa</name>
    <name type="common">roselle</name>
    <dbReference type="NCBI Taxonomy" id="183260"/>
    <lineage>
        <taxon>Eukaryota</taxon>
        <taxon>Viridiplantae</taxon>
        <taxon>Streptophyta</taxon>
        <taxon>Embryophyta</taxon>
        <taxon>Tracheophyta</taxon>
        <taxon>Spermatophyta</taxon>
        <taxon>Magnoliopsida</taxon>
        <taxon>eudicotyledons</taxon>
        <taxon>Gunneridae</taxon>
        <taxon>Pentapetalae</taxon>
        <taxon>rosids</taxon>
        <taxon>malvids</taxon>
        <taxon>Malvales</taxon>
        <taxon>Malvaceae</taxon>
        <taxon>Malvoideae</taxon>
        <taxon>Hibiscus</taxon>
    </lineage>
</organism>
<dbReference type="Pfam" id="PF13456">
    <property type="entry name" value="RVT_3"/>
    <property type="match status" value="1"/>
</dbReference>
<dbReference type="InterPro" id="IPR012337">
    <property type="entry name" value="RNaseH-like_sf"/>
</dbReference>
<sequence>MDRTKEGFVKFNVDVTVIGAVGPKAIGGILRDHTGVTLHRFSKYIGFSDPTSAELQGILEACTCYASSPWTSSKPLVIESDSELAVNWIKQPFLVPVSFRELVSKCKEYFVNFEWVIEFVFRERNVEAYRLARQGLESVQE</sequence>
<dbReference type="EMBL" id="JBBPBM010001028">
    <property type="protein sequence ID" value="KAK8488147.1"/>
    <property type="molecule type" value="Genomic_DNA"/>
</dbReference>
<dbReference type="PANTHER" id="PTHR47723:SF22">
    <property type="entry name" value="RNASE H TYPE-1 DOMAIN-CONTAINING PROTEIN"/>
    <property type="match status" value="1"/>
</dbReference>
<proteinExistence type="predicted"/>
<name>A0ABR2A623_9ROSI</name>